<evidence type="ECO:0000256" key="6">
    <source>
        <dbReference type="ARBA" id="ARBA00022989"/>
    </source>
</evidence>
<evidence type="ECO:0000256" key="5">
    <source>
        <dbReference type="ARBA" id="ARBA00022824"/>
    </source>
</evidence>
<keyword evidence="4 9" id="KW-0812">Transmembrane</keyword>
<evidence type="ECO:0000256" key="4">
    <source>
        <dbReference type="ARBA" id="ARBA00022692"/>
    </source>
</evidence>
<feature type="region of interest" description="Disordered" evidence="8">
    <location>
        <begin position="147"/>
        <end position="170"/>
    </location>
</feature>
<keyword evidence="6 9" id="KW-1133">Transmembrane helix</keyword>
<evidence type="ECO:0000313" key="11">
    <source>
        <dbReference type="WBParaSite" id="HCON_00024680-00001"/>
    </source>
</evidence>
<dbReference type="GO" id="GO:0005773">
    <property type="term" value="C:vacuole"/>
    <property type="evidence" value="ECO:0007669"/>
    <property type="project" value="GOC"/>
</dbReference>
<accession>A0A7I4XZL8</accession>
<dbReference type="WBParaSite" id="HCON_00024680-00001">
    <property type="protein sequence ID" value="HCON_00024680-00001"/>
    <property type="gene ID" value="HCON_00024680"/>
</dbReference>
<comment type="similarity">
    <text evidence="2">Belongs to the TMEM208 family.</text>
</comment>
<keyword evidence="7 9" id="KW-0472">Membrane</keyword>
<organism evidence="10 11">
    <name type="scientific">Haemonchus contortus</name>
    <name type="common">Barber pole worm</name>
    <dbReference type="NCBI Taxonomy" id="6289"/>
    <lineage>
        <taxon>Eukaryota</taxon>
        <taxon>Metazoa</taxon>
        <taxon>Ecdysozoa</taxon>
        <taxon>Nematoda</taxon>
        <taxon>Chromadorea</taxon>
        <taxon>Rhabditida</taxon>
        <taxon>Rhabditina</taxon>
        <taxon>Rhabditomorpha</taxon>
        <taxon>Strongyloidea</taxon>
        <taxon>Trichostrongylidae</taxon>
        <taxon>Haemonchus</taxon>
    </lineage>
</organism>
<protein>
    <recommendedName>
        <fullName evidence="3">Transmembrane protein 208</fullName>
    </recommendedName>
</protein>
<dbReference type="AlphaFoldDB" id="A0A7I4XZL8"/>
<evidence type="ECO:0000256" key="7">
    <source>
        <dbReference type="ARBA" id="ARBA00023136"/>
    </source>
</evidence>
<evidence type="ECO:0000313" key="10">
    <source>
        <dbReference type="Proteomes" id="UP000025227"/>
    </source>
</evidence>
<dbReference type="PANTHER" id="PTHR13505">
    <property type="entry name" value="TRANSMEMBRANE PROTEIN 208"/>
    <property type="match status" value="1"/>
</dbReference>
<dbReference type="OrthoDB" id="10012212at2759"/>
<comment type="subcellular location">
    <subcellularLocation>
        <location evidence="1">Endoplasmic reticulum membrane</location>
        <topology evidence="1">Multi-pass membrane protein</topology>
    </subcellularLocation>
</comment>
<dbReference type="OMA" id="PIRAGWM"/>
<feature type="transmembrane region" description="Helical" evidence="9">
    <location>
        <begin position="20"/>
        <end position="42"/>
    </location>
</feature>
<dbReference type="GO" id="GO:0006624">
    <property type="term" value="P:vacuolar protein processing"/>
    <property type="evidence" value="ECO:0007669"/>
    <property type="project" value="TreeGrafter"/>
</dbReference>
<dbReference type="PANTHER" id="PTHR13505:SF7">
    <property type="entry name" value="TRANSMEMBRANE PROTEIN 208"/>
    <property type="match status" value="1"/>
</dbReference>
<evidence type="ECO:0000256" key="2">
    <source>
        <dbReference type="ARBA" id="ARBA00009950"/>
    </source>
</evidence>
<reference evidence="11" key="1">
    <citation type="submission" date="2020-12" db="UniProtKB">
        <authorList>
            <consortium name="WormBaseParasite"/>
        </authorList>
    </citation>
    <scope>IDENTIFICATION</scope>
    <source>
        <strain evidence="11">MHco3</strain>
    </source>
</reference>
<dbReference type="Pfam" id="PF05620">
    <property type="entry name" value="TMEM208_SND2"/>
    <property type="match status" value="1"/>
</dbReference>
<keyword evidence="5" id="KW-0256">Endoplasmic reticulum</keyword>
<feature type="transmembrane region" description="Helical" evidence="9">
    <location>
        <begin position="48"/>
        <end position="66"/>
    </location>
</feature>
<evidence type="ECO:0000256" key="3">
    <source>
        <dbReference type="ARBA" id="ARBA00015033"/>
    </source>
</evidence>
<proteinExistence type="inferred from homology"/>
<dbReference type="GO" id="GO:0005789">
    <property type="term" value="C:endoplasmic reticulum membrane"/>
    <property type="evidence" value="ECO:0007669"/>
    <property type="project" value="UniProtKB-SubCell"/>
</dbReference>
<dbReference type="InterPro" id="IPR008506">
    <property type="entry name" value="SND2/TMEM208"/>
</dbReference>
<sequence length="170" mass="19247">MVKVATKGQKEIFEENRSTIITFGSACLVATVVHWCSCLFFLECNTNAYIYFGISVFIEVLALAIMKSMAGARFDERGRVTDAGMDLNDPQAFGEYCKDVIIVTVFVQILALYSSFAYLILLIIPAAAAYKIFFGLILPWITAPSGDSNEEIDDKKMRKRERREKIVYRR</sequence>
<evidence type="ECO:0000256" key="1">
    <source>
        <dbReference type="ARBA" id="ARBA00004477"/>
    </source>
</evidence>
<evidence type="ECO:0000256" key="8">
    <source>
        <dbReference type="SAM" id="MobiDB-lite"/>
    </source>
</evidence>
<keyword evidence="10" id="KW-1185">Reference proteome</keyword>
<name>A0A7I4XZL8_HAECO</name>
<dbReference type="Proteomes" id="UP000025227">
    <property type="component" value="Unplaced"/>
</dbReference>
<evidence type="ECO:0000256" key="9">
    <source>
        <dbReference type="SAM" id="Phobius"/>
    </source>
</evidence>